<sequence length="573" mass="62245">MADDTPNGGRDSVFVPHMRLDELLSELQVRINAVMLTRDRVRSLLDAVVSVGTGLDLETTLRRIVSTAMDLVDARYGAMGVIGAEGRLERFIPLGMDDEEIAAVEHWPEGRGLLGLLIKEPQALRLSRIADHPESAGFPEGHPPMRTFLGVPIRVRDEVFGNLYLTEKANRGVFDEEDEAIVTALATAAGIAIENARLYEETRRREIWLDASDEITTRLLSGTAPREVLHLVAEKARRMADADIVAIATPDSDGAELVVRVADGPDASLVRGRSASMDGSLTGRAFRGADPIITDLVREPLEPAHLLDGLDIGPVMLVPLGAPDSRRGVLILGNRAGRLPFPVPTVHMLHAFAGHAAVTLELAEARRDAERLIVLEDRDRIAKDLHDVVIQRLFAIAMSLMSSVRRIEDAGAAQRVRQAVDDLDDTIRQIRSTIFALQHNVDSGRAWLRNQILDVVDAATESLGFSAGLRLDGPIDSAVPDPVAEHVLAVLSEALSNIARHARASRADITVHVDSQVTLTVVDDGVGLPAQGRRSGLRNLAERAEALGGSFEAVRRAEGGTLLRWQVPLPREE</sequence>
<dbReference type="PANTHER" id="PTHR24421:SF56">
    <property type="entry name" value="OXYGEN SENSOR HISTIDINE KINASE RESPONSE REGULATOR DOST"/>
    <property type="match status" value="1"/>
</dbReference>
<dbReference type="Gene3D" id="1.20.5.1930">
    <property type="match status" value="1"/>
</dbReference>
<evidence type="ECO:0000313" key="7">
    <source>
        <dbReference type="Proteomes" id="UP000832041"/>
    </source>
</evidence>
<keyword evidence="2" id="KW-0418">Kinase</keyword>
<proteinExistence type="predicted"/>
<evidence type="ECO:0000256" key="1">
    <source>
        <dbReference type="ARBA" id="ARBA00022679"/>
    </source>
</evidence>
<gene>
    <name evidence="6" type="ORF">FOF52_16565</name>
</gene>
<dbReference type="SUPFAM" id="SSF55874">
    <property type="entry name" value="ATPase domain of HSP90 chaperone/DNA topoisomerase II/histidine kinase"/>
    <property type="match status" value="1"/>
</dbReference>
<keyword evidence="1" id="KW-0808">Transferase</keyword>
<dbReference type="PANTHER" id="PTHR24421">
    <property type="entry name" value="NITRATE/NITRITE SENSOR PROTEIN NARX-RELATED"/>
    <property type="match status" value="1"/>
</dbReference>
<evidence type="ECO:0000313" key="6">
    <source>
        <dbReference type="EMBL" id="UPT22379.1"/>
    </source>
</evidence>
<dbReference type="SUPFAM" id="SSF55781">
    <property type="entry name" value="GAF domain-like"/>
    <property type="match status" value="2"/>
</dbReference>
<protein>
    <submittedName>
        <fullName evidence="6">GAF domain-containing protein</fullName>
    </submittedName>
</protein>
<accession>A0ABY4L4I8</accession>
<evidence type="ECO:0000256" key="2">
    <source>
        <dbReference type="ARBA" id="ARBA00022777"/>
    </source>
</evidence>
<dbReference type="Pfam" id="PF02518">
    <property type="entry name" value="HATPase_c"/>
    <property type="match status" value="1"/>
</dbReference>
<name>A0ABY4L4I8_THEAE</name>
<feature type="domain" description="GAF" evidence="4">
    <location>
        <begin position="224"/>
        <end position="370"/>
    </location>
</feature>
<dbReference type="InterPro" id="IPR050482">
    <property type="entry name" value="Sensor_HK_TwoCompSys"/>
</dbReference>
<dbReference type="SMART" id="SM00387">
    <property type="entry name" value="HATPase_c"/>
    <property type="match status" value="1"/>
</dbReference>
<organism evidence="6 7">
    <name type="scientific">Thermobifida alba</name>
    <name type="common">Thermomonospora alba</name>
    <dbReference type="NCBI Taxonomy" id="53522"/>
    <lineage>
        <taxon>Bacteria</taxon>
        <taxon>Bacillati</taxon>
        <taxon>Actinomycetota</taxon>
        <taxon>Actinomycetes</taxon>
        <taxon>Streptosporangiales</taxon>
        <taxon>Nocardiopsidaceae</taxon>
        <taxon>Thermobifida</taxon>
    </lineage>
</organism>
<dbReference type="Pfam" id="PF07730">
    <property type="entry name" value="HisKA_3"/>
    <property type="match status" value="1"/>
</dbReference>
<dbReference type="Pfam" id="PF13185">
    <property type="entry name" value="GAF_2"/>
    <property type="match status" value="2"/>
</dbReference>
<reference evidence="6 7" key="1">
    <citation type="submission" date="2020-04" db="EMBL/GenBank/DDBJ databases">
        <title>Thermobifida alba genome sequencing and assembly.</title>
        <authorList>
            <person name="Luzics S."/>
            <person name="Horvath B."/>
            <person name="Nagy I."/>
            <person name="Toth A."/>
            <person name="Nagy I."/>
            <person name="Kukolya J."/>
        </authorList>
    </citation>
    <scope>NUCLEOTIDE SEQUENCE [LARGE SCALE GENOMIC DNA]</scope>
    <source>
        <strain evidence="6 7">DSM 43795</strain>
    </source>
</reference>
<keyword evidence="7" id="KW-1185">Reference proteome</keyword>
<dbReference type="InterPro" id="IPR003018">
    <property type="entry name" value="GAF"/>
</dbReference>
<dbReference type="InterPro" id="IPR029016">
    <property type="entry name" value="GAF-like_dom_sf"/>
</dbReference>
<dbReference type="EMBL" id="CP051627">
    <property type="protein sequence ID" value="UPT22379.1"/>
    <property type="molecule type" value="Genomic_DNA"/>
</dbReference>
<dbReference type="RefSeq" id="WP_248590864.1">
    <property type="nucleotide sequence ID" value="NZ_BAABEB010000007.1"/>
</dbReference>
<dbReference type="Gene3D" id="3.30.565.10">
    <property type="entry name" value="Histidine kinase-like ATPase, C-terminal domain"/>
    <property type="match status" value="1"/>
</dbReference>
<feature type="domain" description="GAF" evidence="4">
    <location>
        <begin position="56"/>
        <end position="203"/>
    </location>
</feature>
<dbReference type="Proteomes" id="UP000832041">
    <property type="component" value="Chromosome"/>
</dbReference>
<dbReference type="InterPro" id="IPR011712">
    <property type="entry name" value="Sig_transdc_His_kin_sub3_dim/P"/>
</dbReference>
<evidence type="ECO:0000259" key="5">
    <source>
        <dbReference type="SMART" id="SM00387"/>
    </source>
</evidence>
<feature type="domain" description="Histidine kinase/HSP90-like ATPase" evidence="5">
    <location>
        <begin position="482"/>
        <end position="571"/>
    </location>
</feature>
<dbReference type="CDD" id="cd16917">
    <property type="entry name" value="HATPase_UhpB-NarQ-NarX-like"/>
    <property type="match status" value="1"/>
</dbReference>
<evidence type="ECO:0000256" key="3">
    <source>
        <dbReference type="ARBA" id="ARBA00023012"/>
    </source>
</evidence>
<dbReference type="Gene3D" id="3.30.450.40">
    <property type="match status" value="2"/>
</dbReference>
<evidence type="ECO:0000259" key="4">
    <source>
        <dbReference type="SMART" id="SM00065"/>
    </source>
</evidence>
<keyword evidence="3" id="KW-0902">Two-component regulatory system</keyword>
<dbReference type="SMART" id="SM00065">
    <property type="entry name" value="GAF"/>
    <property type="match status" value="2"/>
</dbReference>
<dbReference type="InterPro" id="IPR003594">
    <property type="entry name" value="HATPase_dom"/>
</dbReference>
<dbReference type="InterPro" id="IPR036890">
    <property type="entry name" value="HATPase_C_sf"/>
</dbReference>